<feature type="region of interest" description="Disordered" evidence="1">
    <location>
        <begin position="16"/>
        <end position="86"/>
    </location>
</feature>
<keyword evidence="3" id="KW-1185">Reference proteome</keyword>
<name>A0AAE1U1V1_9EUCA</name>
<protein>
    <submittedName>
        <fullName evidence="2">Uncharacterized protein</fullName>
    </submittedName>
</protein>
<organism evidence="2 3">
    <name type="scientific">Petrolisthes manimaculis</name>
    <dbReference type="NCBI Taxonomy" id="1843537"/>
    <lineage>
        <taxon>Eukaryota</taxon>
        <taxon>Metazoa</taxon>
        <taxon>Ecdysozoa</taxon>
        <taxon>Arthropoda</taxon>
        <taxon>Crustacea</taxon>
        <taxon>Multicrustacea</taxon>
        <taxon>Malacostraca</taxon>
        <taxon>Eumalacostraca</taxon>
        <taxon>Eucarida</taxon>
        <taxon>Decapoda</taxon>
        <taxon>Pleocyemata</taxon>
        <taxon>Anomura</taxon>
        <taxon>Galatheoidea</taxon>
        <taxon>Porcellanidae</taxon>
        <taxon>Petrolisthes</taxon>
    </lineage>
</organism>
<sequence>MVNMASREESLRTYHQDLGFPDPLRPHDAHNGLTTHVRADTLGGTHTGRFRTASRSDYGDLSPSPRGKGDGGTTQHSMGVGAVRMASSAASRGAVGAMVMVYGSAEVCARTQCGLVFMPGNPPKDR</sequence>
<reference evidence="2" key="1">
    <citation type="submission" date="2023-11" db="EMBL/GenBank/DDBJ databases">
        <title>Genome assemblies of two species of porcelain crab, Petrolisthes cinctipes and Petrolisthes manimaculis (Anomura: Porcellanidae).</title>
        <authorList>
            <person name="Angst P."/>
        </authorList>
    </citation>
    <scope>NUCLEOTIDE SEQUENCE</scope>
    <source>
        <strain evidence="2">PB745_02</strain>
        <tissue evidence="2">Gill</tissue>
    </source>
</reference>
<dbReference type="EMBL" id="JAWZYT010002277">
    <property type="protein sequence ID" value="KAK4305406.1"/>
    <property type="molecule type" value="Genomic_DNA"/>
</dbReference>
<comment type="caution">
    <text evidence="2">The sequence shown here is derived from an EMBL/GenBank/DDBJ whole genome shotgun (WGS) entry which is preliminary data.</text>
</comment>
<evidence type="ECO:0000256" key="1">
    <source>
        <dbReference type="SAM" id="MobiDB-lite"/>
    </source>
</evidence>
<accession>A0AAE1U1V1</accession>
<gene>
    <name evidence="2" type="ORF">Pmani_022696</name>
</gene>
<evidence type="ECO:0000313" key="3">
    <source>
        <dbReference type="Proteomes" id="UP001292094"/>
    </source>
</evidence>
<proteinExistence type="predicted"/>
<dbReference type="Proteomes" id="UP001292094">
    <property type="component" value="Unassembled WGS sequence"/>
</dbReference>
<dbReference type="AlphaFoldDB" id="A0AAE1U1V1"/>
<evidence type="ECO:0000313" key="2">
    <source>
        <dbReference type="EMBL" id="KAK4305406.1"/>
    </source>
</evidence>